<dbReference type="STRING" id="225324.SAMN02745126_04896"/>
<keyword evidence="3" id="KW-1185">Reference proteome</keyword>
<evidence type="ECO:0000313" key="2">
    <source>
        <dbReference type="EMBL" id="SKA30159.1"/>
    </source>
</evidence>
<proteinExistence type="predicted"/>
<protein>
    <submittedName>
        <fullName evidence="2">Uncharacterized protein</fullName>
    </submittedName>
</protein>
<evidence type="ECO:0000256" key="1">
    <source>
        <dbReference type="SAM" id="Phobius"/>
    </source>
</evidence>
<feature type="transmembrane region" description="Helical" evidence="1">
    <location>
        <begin position="46"/>
        <end position="71"/>
    </location>
</feature>
<keyword evidence="1" id="KW-0472">Membrane</keyword>
<keyword evidence="1" id="KW-0812">Transmembrane</keyword>
<keyword evidence="1" id="KW-1133">Transmembrane helix</keyword>
<dbReference type="EMBL" id="FUWJ01000009">
    <property type="protein sequence ID" value="SKA30159.1"/>
    <property type="molecule type" value="Genomic_DNA"/>
</dbReference>
<accession>A0A1T4SPI6</accession>
<dbReference type="RefSeq" id="WP_085936653.1">
    <property type="nucleotide sequence ID" value="NZ_FUWJ01000009.1"/>
</dbReference>
<dbReference type="Proteomes" id="UP000190092">
    <property type="component" value="Unassembled WGS sequence"/>
</dbReference>
<dbReference type="AlphaFoldDB" id="A0A1T4SPI6"/>
<evidence type="ECO:0000313" key="3">
    <source>
        <dbReference type="Proteomes" id="UP000190092"/>
    </source>
</evidence>
<organism evidence="2 3">
    <name type="scientific">Enhydrobacter aerosaccus</name>
    <dbReference type="NCBI Taxonomy" id="225324"/>
    <lineage>
        <taxon>Bacteria</taxon>
        <taxon>Pseudomonadati</taxon>
        <taxon>Pseudomonadota</taxon>
        <taxon>Alphaproteobacteria</taxon>
        <taxon>Hyphomicrobiales</taxon>
        <taxon>Enhydrobacter</taxon>
    </lineage>
</organism>
<gene>
    <name evidence="2" type="ORF">SAMN02745126_04896</name>
</gene>
<name>A0A1T4SPI6_9HYPH</name>
<reference evidence="3" key="1">
    <citation type="submission" date="2017-02" db="EMBL/GenBank/DDBJ databases">
        <authorList>
            <person name="Varghese N."/>
            <person name="Submissions S."/>
        </authorList>
    </citation>
    <scope>NUCLEOTIDE SEQUENCE [LARGE SCALE GENOMIC DNA]</scope>
    <source>
        <strain evidence="3">ATCC 27094</strain>
    </source>
</reference>
<sequence>MFGGFILTIVGIISTLVWAREIAKGYRAYRFVKPSTLAYLRREGSAMFGLCVGLCGLCLATSVLIAVWGAVGHLPIR</sequence>